<dbReference type="InterPro" id="IPR005135">
    <property type="entry name" value="Endo/exonuclease/phosphatase"/>
</dbReference>
<dbReference type="Proteomes" id="UP000500953">
    <property type="component" value="Chromosome"/>
</dbReference>
<dbReference type="Gene3D" id="3.60.10.10">
    <property type="entry name" value="Endonuclease/exonuclease/phosphatase"/>
    <property type="match status" value="1"/>
</dbReference>
<organism evidence="2 3">
    <name type="scientific">Nocardia terpenica</name>
    <dbReference type="NCBI Taxonomy" id="455432"/>
    <lineage>
        <taxon>Bacteria</taxon>
        <taxon>Bacillati</taxon>
        <taxon>Actinomycetota</taxon>
        <taxon>Actinomycetes</taxon>
        <taxon>Mycobacteriales</taxon>
        <taxon>Nocardiaceae</taxon>
        <taxon>Nocardia</taxon>
    </lineage>
</organism>
<dbReference type="EMBL" id="CP046173">
    <property type="protein sequence ID" value="QIS23599.1"/>
    <property type="molecule type" value="Genomic_DNA"/>
</dbReference>
<dbReference type="GO" id="GO:0003824">
    <property type="term" value="F:catalytic activity"/>
    <property type="evidence" value="ECO:0007669"/>
    <property type="project" value="InterPro"/>
</dbReference>
<sequence length="278" mass="30542">MTDQEMLFGTIADRSDADPDRLTVCALNVQSPTPARAPKLADWLLATEATALVLTEVRDSDGSRQLLECLRAESFSINPTQLGDGNPDTADKYHAVIATYGQHDGHARSPLGNRVAVTDLATDHGPVRIVGMYAPSNGMTAESSHTRAQFQRRAVAELAALRRPRMVVAGDLNVVEPGHQPRLTAYEPHDYEFYTAICAVGMVDTYRNLHPDQHEHSWFSDRFLAQRIDHTFITPATGTVTECRYDRTTIDTGLSDHSAMITTIDLRTGQDTGSLTPP</sequence>
<accession>A0A6G9ZDA5</accession>
<evidence type="ECO:0000313" key="2">
    <source>
        <dbReference type="EMBL" id="QIS23599.1"/>
    </source>
</evidence>
<dbReference type="RefSeq" id="WP_167490922.1">
    <property type="nucleotide sequence ID" value="NZ_CP046173.1"/>
</dbReference>
<name>A0A6G9ZDA5_9NOCA</name>
<evidence type="ECO:0000313" key="3">
    <source>
        <dbReference type="Proteomes" id="UP000500953"/>
    </source>
</evidence>
<protein>
    <recommendedName>
        <fullName evidence="1">Endonuclease/exonuclease/phosphatase domain-containing protein</fullName>
    </recommendedName>
</protein>
<reference evidence="2 3" key="1">
    <citation type="journal article" date="2019" name="ACS Chem. Biol.">
        <title>Identification and Mobilization of a Cryptic Antibiotic Biosynthesis Gene Locus from a Human-Pathogenic Nocardia Isolate.</title>
        <authorList>
            <person name="Herisse M."/>
            <person name="Ishida K."/>
            <person name="Porter J.L."/>
            <person name="Howden B."/>
            <person name="Hertweck C."/>
            <person name="Stinear T.P."/>
            <person name="Pidot S.J."/>
        </authorList>
    </citation>
    <scope>NUCLEOTIDE SEQUENCE [LARGE SCALE GENOMIC DNA]</scope>
    <source>
        <strain evidence="2 3">AUSMDU00012715</strain>
    </source>
</reference>
<dbReference type="SUPFAM" id="SSF56219">
    <property type="entry name" value="DNase I-like"/>
    <property type="match status" value="1"/>
</dbReference>
<proteinExistence type="predicted"/>
<evidence type="ECO:0000259" key="1">
    <source>
        <dbReference type="Pfam" id="PF03372"/>
    </source>
</evidence>
<dbReference type="Pfam" id="PF03372">
    <property type="entry name" value="Exo_endo_phos"/>
    <property type="match status" value="1"/>
</dbReference>
<gene>
    <name evidence="2" type="ORF">F6W96_40370</name>
</gene>
<feature type="domain" description="Endonuclease/exonuclease/phosphatase" evidence="1">
    <location>
        <begin position="27"/>
        <end position="257"/>
    </location>
</feature>
<dbReference type="AlphaFoldDB" id="A0A6G9ZDA5"/>
<dbReference type="InterPro" id="IPR036691">
    <property type="entry name" value="Endo/exonu/phosph_ase_sf"/>
</dbReference>